<dbReference type="InterPro" id="IPR000944">
    <property type="entry name" value="Tscrpt_reg_Rrf2"/>
</dbReference>
<dbReference type="AlphaFoldDB" id="A0A1S8LM85"/>
<name>A0A1S8LM85_9CLOT</name>
<protein>
    <submittedName>
        <fullName evidence="1">HTH-type transcriptional repressor NsrR</fullName>
    </submittedName>
</protein>
<dbReference type="KEGG" id="crw:CROST_044130"/>
<keyword evidence="2" id="KW-1185">Reference proteome</keyword>
<dbReference type="PROSITE" id="PS51197">
    <property type="entry name" value="HTH_RRF2_2"/>
    <property type="match status" value="1"/>
</dbReference>
<dbReference type="PANTHER" id="PTHR33221:SF9">
    <property type="entry name" value="RRF2 FAMILY PROTEIN"/>
    <property type="match status" value="1"/>
</dbReference>
<evidence type="ECO:0000313" key="1">
    <source>
        <dbReference type="EMBL" id="URZ13647.1"/>
    </source>
</evidence>
<dbReference type="InterPro" id="IPR036388">
    <property type="entry name" value="WH-like_DNA-bd_sf"/>
</dbReference>
<dbReference type="Proteomes" id="UP000190951">
    <property type="component" value="Chromosome"/>
</dbReference>
<dbReference type="RefSeq" id="WP_077835915.1">
    <property type="nucleotide sequence ID" value="NZ_CP096983.1"/>
</dbReference>
<evidence type="ECO:0000313" key="2">
    <source>
        <dbReference type="Proteomes" id="UP000190951"/>
    </source>
</evidence>
<sequence>MQFSIGVEYALHCLLYMVDIPSGKSVGIKDLAKYQGVSETYLSKVYTKLRKAYIVKSIPGVNGGYGLARNPEDISFWDIVEAVEGSSPLFQCAEIRQNEILLDKDNLPDTHTKCPCLIKVVMLEAEEQMRQYLRTKTLAWLHEQVKKKLPDEHSKATIEWFKNVKSRKSGS</sequence>
<accession>A0A1S8LM85</accession>
<dbReference type="Pfam" id="PF02082">
    <property type="entry name" value="Rrf2"/>
    <property type="match status" value="1"/>
</dbReference>
<dbReference type="STRING" id="84029.CROST_01280"/>
<dbReference type="SUPFAM" id="SSF46785">
    <property type="entry name" value="Winged helix' DNA-binding domain"/>
    <property type="match status" value="1"/>
</dbReference>
<organism evidence="1 2">
    <name type="scientific">Clostridium felsineum</name>
    <dbReference type="NCBI Taxonomy" id="36839"/>
    <lineage>
        <taxon>Bacteria</taxon>
        <taxon>Bacillati</taxon>
        <taxon>Bacillota</taxon>
        <taxon>Clostridia</taxon>
        <taxon>Eubacteriales</taxon>
        <taxon>Clostridiaceae</taxon>
        <taxon>Clostridium</taxon>
    </lineage>
</organism>
<dbReference type="InterPro" id="IPR036390">
    <property type="entry name" value="WH_DNA-bd_sf"/>
</dbReference>
<proteinExistence type="predicted"/>
<dbReference type="GO" id="GO:0003700">
    <property type="term" value="F:DNA-binding transcription factor activity"/>
    <property type="evidence" value="ECO:0007669"/>
    <property type="project" value="TreeGrafter"/>
</dbReference>
<dbReference type="GO" id="GO:0005829">
    <property type="term" value="C:cytosol"/>
    <property type="evidence" value="ECO:0007669"/>
    <property type="project" value="TreeGrafter"/>
</dbReference>
<gene>
    <name evidence="1" type="primary">nsrR</name>
    <name evidence="1" type="ORF">CROST_044130</name>
</gene>
<reference evidence="1 2" key="1">
    <citation type="submission" date="2022-04" db="EMBL/GenBank/DDBJ databases">
        <title>Genome sequence of C. roseum typestrain.</title>
        <authorList>
            <person name="Poehlein A."/>
            <person name="Schoch T."/>
            <person name="Duerre P."/>
            <person name="Daniel R."/>
        </authorList>
    </citation>
    <scope>NUCLEOTIDE SEQUENCE [LARGE SCALE GENOMIC DNA]</scope>
    <source>
        <strain evidence="1 2">DSM 7320</strain>
    </source>
</reference>
<dbReference type="EMBL" id="CP096983">
    <property type="protein sequence ID" value="URZ13647.1"/>
    <property type="molecule type" value="Genomic_DNA"/>
</dbReference>
<dbReference type="NCBIfam" id="TIGR00738">
    <property type="entry name" value="rrf2_super"/>
    <property type="match status" value="1"/>
</dbReference>
<dbReference type="PANTHER" id="PTHR33221">
    <property type="entry name" value="WINGED HELIX-TURN-HELIX TRANSCRIPTIONAL REGULATOR, RRF2 FAMILY"/>
    <property type="match status" value="1"/>
</dbReference>
<dbReference type="Gene3D" id="1.10.10.10">
    <property type="entry name" value="Winged helix-like DNA-binding domain superfamily/Winged helix DNA-binding domain"/>
    <property type="match status" value="1"/>
</dbReference>